<dbReference type="Proteomes" id="UP000268857">
    <property type="component" value="Unassembled WGS sequence"/>
</dbReference>
<proteinExistence type="predicted"/>
<dbReference type="AlphaFoldDB" id="A0A433MZ39"/>
<comment type="caution">
    <text evidence="1">The sequence shown here is derived from an EMBL/GenBank/DDBJ whole genome shotgun (WGS) entry which is preliminary data.</text>
</comment>
<sequence>MTQRARFPNLISELRKRLKLSRKQLAWQLGIFSQTMNCWGNNPAILSHMISKLAEVFIQEIAAQTLKLAQARFFKLKPTDMRV</sequence>
<dbReference type="GO" id="GO:0003677">
    <property type="term" value="F:DNA binding"/>
    <property type="evidence" value="ECO:0007669"/>
    <property type="project" value="InterPro"/>
</dbReference>
<dbReference type="EMBL" id="RSCJ01000033">
    <property type="protein sequence ID" value="RUR73730.1"/>
    <property type="molecule type" value="Genomic_DNA"/>
</dbReference>
<dbReference type="Gene3D" id="1.10.260.40">
    <property type="entry name" value="lambda repressor-like DNA-binding domains"/>
    <property type="match status" value="1"/>
</dbReference>
<protein>
    <recommendedName>
        <fullName evidence="3">HTH cro/C1-type domain-containing protein</fullName>
    </recommendedName>
</protein>
<keyword evidence="2" id="KW-1185">Reference proteome</keyword>
<evidence type="ECO:0000313" key="2">
    <source>
        <dbReference type="Proteomes" id="UP000268857"/>
    </source>
</evidence>
<accession>A0A433MZ39</accession>
<organism evidence="1 2">
    <name type="scientific">Chlorogloeopsis fritschii PCC 6912</name>
    <dbReference type="NCBI Taxonomy" id="211165"/>
    <lineage>
        <taxon>Bacteria</taxon>
        <taxon>Bacillati</taxon>
        <taxon>Cyanobacteriota</taxon>
        <taxon>Cyanophyceae</taxon>
        <taxon>Nostocales</taxon>
        <taxon>Chlorogloeopsidaceae</taxon>
        <taxon>Chlorogloeopsis</taxon>
    </lineage>
</organism>
<evidence type="ECO:0008006" key="3">
    <source>
        <dbReference type="Google" id="ProtNLM"/>
    </source>
</evidence>
<evidence type="ECO:0000313" key="1">
    <source>
        <dbReference type="EMBL" id="RUR73730.1"/>
    </source>
</evidence>
<reference evidence="1 2" key="1">
    <citation type="journal article" date="2019" name="Genome Biol. Evol.">
        <title>Day and night: Metabolic profiles and evolutionary relationships of six axenic non-marine cyanobacteria.</title>
        <authorList>
            <person name="Will S.E."/>
            <person name="Henke P."/>
            <person name="Boedeker C."/>
            <person name="Huang S."/>
            <person name="Brinkmann H."/>
            <person name="Rohde M."/>
            <person name="Jarek M."/>
            <person name="Friedl T."/>
            <person name="Seufert S."/>
            <person name="Schumacher M."/>
            <person name="Overmann J."/>
            <person name="Neumann-Schaal M."/>
            <person name="Petersen J."/>
        </authorList>
    </citation>
    <scope>NUCLEOTIDE SEQUENCE [LARGE SCALE GENOMIC DNA]</scope>
    <source>
        <strain evidence="1 2">PCC 6912</strain>
    </source>
</reference>
<dbReference type="SUPFAM" id="SSF47413">
    <property type="entry name" value="lambda repressor-like DNA-binding domains"/>
    <property type="match status" value="1"/>
</dbReference>
<gene>
    <name evidence="1" type="ORF">PCC6912_55070</name>
</gene>
<name>A0A433MZ39_CHLFR</name>
<dbReference type="InterPro" id="IPR010982">
    <property type="entry name" value="Lambda_DNA-bd_dom_sf"/>
</dbReference>